<accession>A0A8C4SMG7</accession>
<dbReference type="InterPro" id="IPR000734">
    <property type="entry name" value="TAG_lipase"/>
</dbReference>
<feature type="domain" description="Lipase" evidence="15">
    <location>
        <begin position="57"/>
        <end position="313"/>
    </location>
</feature>
<dbReference type="InterPro" id="IPR029058">
    <property type="entry name" value="AB_hydrolase_fold"/>
</dbReference>
<keyword evidence="8" id="KW-1015">Disulfide bond</keyword>
<evidence type="ECO:0000256" key="10">
    <source>
        <dbReference type="ARBA" id="ARBA00040696"/>
    </source>
</evidence>
<dbReference type="Proteomes" id="UP000694620">
    <property type="component" value="Chromosome 9"/>
</dbReference>
<organism evidence="16 17">
    <name type="scientific">Erpetoichthys calabaricus</name>
    <name type="common">Rope fish</name>
    <name type="synonym">Calamoichthys calabaricus</name>
    <dbReference type="NCBI Taxonomy" id="27687"/>
    <lineage>
        <taxon>Eukaryota</taxon>
        <taxon>Metazoa</taxon>
        <taxon>Chordata</taxon>
        <taxon>Craniata</taxon>
        <taxon>Vertebrata</taxon>
        <taxon>Euteleostomi</taxon>
        <taxon>Actinopterygii</taxon>
        <taxon>Polypteriformes</taxon>
        <taxon>Polypteridae</taxon>
        <taxon>Erpetoichthys</taxon>
    </lineage>
</organism>
<reference evidence="16" key="3">
    <citation type="submission" date="2025-09" db="UniProtKB">
        <authorList>
            <consortium name="Ensembl"/>
        </authorList>
    </citation>
    <scope>IDENTIFICATION</scope>
</reference>
<evidence type="ECO:0000256" key="1">
    <source>
        <dbReference type="ARBA" id="ARBA00004613"/>
    </source>
</evidence>
<evidence type="ECO:0000256" key="4">
    <source>
        <dbReference type="ARBA" id="ARBA00022729"/>
    </source>
</evidence>
<dbReference type="InterPro" id="IPR013818">
    <property type="entry name" value="Lipase"/>
</dbReference>
<evidence type="ECO:0000256" key="11">
    <source>
        <dbReference type="ARBA" id="ARBA00048284"/>
    </source>
</evidence>
<evidence type="ECO:0000313" key="16">
    <source>
        <dbReference type="Ensembl" id="ENSECRP00000018779.1"/>
    </source>
</evidence>
<evidence type="ECO:0000256" key="9">
    <source>
        <dbReference type="ARBA" id="ARBA00023180"/>
    </source>
</evidence>
<evidence type="ECO:0000259" key="15">
    <source>
        <dbReference type="Pfam" id="PF00151"/>
    </source>
</evidence>
<evidence type="ECO:0000313" key="17">
    <source>
        <dbReference type="Proteomes" id="UP000694620"/>
    </source>
</evidence>
<evidence type="ECO:0000256" key="3">
    <source>
        <dbReference type="ARBA" id="ARBA00022525"/>
    </source>
</evidence>
<dbReference type="GO" id="GO:0005615">
    <property type="term" value="C:extracellular space"/>
    <property type="evidence" value="ECO:0007669"/>
    <property type="project" value="TreeGrafter"/>
</dbReference>
<comment type="similarity">
    <text evidence="2 14">Belongs to the AB hydrolase superfamily. Lipase family.</text>
</comment>
<keyword evidence="9" id="KW-0325">Glycoprotein</keyword>
<keyword evidence="5" id="KW-0378">Hydrolase</keyword>
<keyword evidence="3" id="KW-0964">Secreted</keyword>
<dbReference type="GeneTree" id="ENSGT00940000165538"/>
<keyword evidence="7" id="KW-0443">Lipid metabolism</keyword>
<keyword evidence="17" id="KW-1185">Reference proteome</keyword>
<evidence type="ECO:0000256" key="7">
    <source>
        <dbReference type="ARBA" id="ARBA00023098"/>
    </source>
</evidence>
<evidence type="ECO:0000256" key="13">
    <source>
        <dbReference type="ARBA" id="ARBA00048700"/>
    </source>
</evidence>
<evidence type="ECO:0000256" key="14">
    <source>
        <dbReference type="RuleBase" id="RU004262"/>
    </source>
</evidence>
<evidence type="ECO:0000256" key="8">
    <source>
        <dbReference type="ARBA" id="ARBA00023157"/>
    </source>
</evidence>
<dbReference type="AlphaFoldDB" id="A0A8C4SMG7"/>
<comment type="catalytic activity">
    <reaction evidence="13">
        <text>1-hexadecanoyl-2-(5Z,8Z,11Z,14Z-eicosatetraenoyl)-sn-glycero-3-phospho-L-serine + H2O = 2-(5Z,8Z,11Z,14Z)-eicosatetraenoyl-sn-glycero-3-phospho-L-serine + hexadecanoate + H(+)</text>
        <dbReference type="Rhea" id="RHEA:41187"/>
        <dbReference type="ChEBI" id="CHEBI:7896"/>
        <dbReference type="ChEBI" id="CHEBI:15377"/>
        <dbReference type="ChEBI" id="CHEBI:15378"/>
        <dbReference type="ChEBI" id="CHEBI:75032"/>
        <dbReference type="ChEBI" id="CHEBI:77830"/>
    </reaction>
    <physiologicalReaction direction="left-to-right" evidence="13">
        <dbReference type="Rhea" id="RHEA:41188"/>
    </physiologicalReaction>
</comment>
<evidence type="ECO:0000256" key="2">
    <source>
        <dbReference type="ARBA" id="ARBA00010701"/>
    </source>
</evidence>
<dbReference type="PANTHER" id="PTHR11610">
    <property type="entry name" value="LIPASE"/>
    <property type="match status" value="1"/>
</dbReference>
<evidence type="ECO:0000256" key="5">
    <source>
        <dbReference type="ARBA" id="ARBA00022801"/>
    </source>
</evidence>
<dbReference type="SUPFAM" id="SSF53474">
    <property type="entry name" value="alpha/beta-Hydrolases"/>
    <property type="match status" value="1"/>
</dbReference>
<keyword evidence="6" id="KW-0442">Lipid degradation</keyword>
<comment type="catalytic activity">
    <reaction evidence="12">
        <text>1,2-di-(9Z)-octadecenoyl-sn-glycero-3-phospho-L-serine + H2O = 2-(9Z-octadecenoyl)-sn-glycero-3-phospho-L-serine + (9Z)-octadecenoate + H(+)</text>
        <dbReference type="Rhea" id="RHEA:40491"/>
        <dbReference type="ChEBI" id="CHEBI:15377"/>
        <dbReference type="ChEBI" id="CHEBI:15378"/>
        <dbReference type="ChEBI" id="CHEBI:30823"/>
        <dbReference type="ChEBI" id="CHEBI:74905"/>
        <dbReference type="ChEBI" id="CHEBI:77342"/>
    </reaction>
    <physiologicalReaction direction="left-to-right" evidence="12">
        <dbReference type="Rhea" id="RHEA:40492"/>
    </physiologicalReaction>
</comment>
<keyword evidence="4" id="KW-0732">Signal</keyword>
<dbReference type="PANTHER" id="PTHR11610:SF111">
    <property type="entry name" value="PHOSPHOLIPASE A1 MEMBER A"/>
    <property type="match status" value="1"/>
</dbReference>
<reference evidence="16" key="1">
    <citation type="submission" date="2021-06" db="EMBL/GenBank/DDBJ databases">
        <authorList>
            <consortium name="Wellcome Sanger Institute Data Sharing"/>
        </authorList>
    </citation>
    <scope>NUCLEOTIDE SEQUENCE [LARGE SCALE GENOMIC DNA]</scope>
</reference>
<gene>
    <name evidence="16" type="primary">LOC114657274</name>
</gene>
<evidence type="ECO:0000256" key="6">
    <source>
        <dbReference type="ARBA" id="ARBA00022963"/>
    </source>
</evidence>
<dbReference type="Ensembl" id="ENSECRT00000019160.1">
    <property type="protein sequence ID" value="ENSECRP00000018779.1"/>
    <property type="gene ID" value="ENSECRG00000012534.1"/>
</dbReference>
<reference evidence="16" key="2">
    <citation type="submission" date="2025-08" db="UniProtKB">
        <authorList>
            <consortium name="Ensembl"/>
        </authorList>
    </citation>
    <scope>IDENTIFICATION</scope>
</reference>
<protein>
    <recommendedName>
        <fullName evidence="10">Phospholipase A1 member A</fullName>
    </recommendedName>
</protein>
<evidence type="ECO:0000256" key="12">
    <source>
        <dbReference type="ARBA" id="ARBA00048646"/>
    </source>
</evidence>
<dbReference type="GO" id="GO:0016042">
    <property type="term" value="P:lipid catabolic process"/>
    <property type="evidence" value="ECO:0007669"/>
    <property type="project" value="UniProtKB-KW"/>
</dbReference>
<comment type="subcellular location">
    <subcellularLocation>
        <location evidence="1">Secreted</location>
    </subcellularLocation>
</comment>
<proteinExistence type="inferred from homology"/>
<dbReference type="Gene3D" id="3.40.50.1820">
    <property type="entry name" value="alpha/beta hydrolase"/>
    <property type="match status" value="1"/>
</dbReference>
<comment type="catalytic activity">
    <reaction evidence="11">
        <text>1-(9Z-octadecenoyl)-sn-glycero-3-phospho-L-serine + H2O = sn-glycero-3-phospho-L-serine + (9Z)-octadecenoate + H(+)</text>
        <dbReference type="Rhea" id="RHEA:40499"/>
        <dbReference type="ChEBI" id="CHEBI:15377"/>
        <dbReference type="ChEBI" id="CHEBI:15378"/>
        <dbReference type="ChEBI" id="CHEBI:30823"/>
        <dbReference type="ChEBI" id="CHEBI:64765"/>
        <dbReference type="ChEBI" id="CHEBI:74617"/>
    </reaction>
    <physiologicalReaction direction="left-to-right" evidence="11">
        <dbReference type="Rhea" id="RHEA:40500"/>
    </physiologicalReaction>
</comment>
<dbReference type="GO" id="GO:0008970">
    <property type="term" value="F:phospholipase A1 activity"/>
    <property type="evidence" value="ECO:0007669"/>
    <property type="project" value="TreeGrafter"/>
</dbReference>
<dbReference type="Pfam" id="PF00151">
    <property type="entry name" value="Lipase"/>
    <property type="match status" value="1"/>
</dbReference>
<name>A0A8C4SMG7_ERPCA</name>
<sequence>MALLDVSYWESRGTLPARRVQCRGLYCCSLLSGSPPSADLSLPFVYPFAESHLRCVDFQNVTPESLQIHIIGFSSTDPHCTVRVNASDVLTGHQWDPHLPTVIIIHGRRPPFVRPRWVGVMARELLAAHHINILVVDWLAPPFVSHTAVCSLQEEGASMASLHLIGFGTGAHIAGSAGAHLQGDVGRITGLDPFRPSFRHTGAGQRLDYTDAQFVDIVHTNFKANEPVAALGTRQPMGHVDFYVGKGHRLPGCPRGEHFVLCDHQMSHSLFTHSIRAHCPLLAFPCHSLDAFWRGRCVDCQVSGLGTCPQLGECSCLFLADSRDWGRSQAARVPVGQAGGKAGSNISLTAVKVSNINFLQAARFHHASLALPHICVVNYSSPVTFVPGKQYQFLVAADTEGTFRMLLLEVYTGRLVLQPWRKRWLWIDWLILTRLPKDRG</sequence>